<organism evidence="1 3">
    <name type="scientific">Pseudomonas frederiksbergensis</name>
    <dbReference type="NCBI Taxonomy" id="104087"/>
    <lineage>
        <taxon>Bacteria</taxon>
        <taxon>Pseudomonadati</taxon>
        <taxon>Pseudomonadota</taxon>
        <taxon>Gammaproteobacteria</taxon>
        <taxon>Pseudomonadales</taxon>
        <taxon>Pseudomonadaceae</taxon>
        <taxon>Pseudomonas</taxon>
    </lineage>
</organism>
<evidence type="ECO:0000313" key="2">
    <source>
        <dbReference type="EMBL" id="RON14106.1"/>
    </source>
</evidence>
<evidence type="ECO:0000313" key="1">
    <source>
        <dbReference type="EMBL" id="RON13278.1"/>
    </source>
</evidence>
<dbReference type="EMBL" id="MOBM01000038">
    <property type="protein sequence ID" value="RON13278.1"/>
    <property type="molecule type" value="Genomic_DNA"/>
</dbReference>
<gene>
    <name evidence="1" type="ORF">BK662_19155</name>
    <name evidence="2" type="ORF">BK662_23540</name>
</gene>
<reference evidence="1 3" key="1">
    <citation type="submission" date="2016-10" db="EMBL/GenBank/DDBJ databases">
        <title>Comparative genome analysis of multiple Pseudomonas spp. focuses on biocontrol and plant growth promoting traits.</title>
        <authorList>
            <person name="Tao X.-Y."/>
            <person name="Taylor C.G."/>
        </authorList>
    </citation>
    <scope>NUCLEOTIDE SEQUENCE [LARGE SCALE GENOMIC DNA]</scope>
    <source>
        <strain evidence="1 3">36C6</strain>
    </source>
</reference>
<dbReference type="RefSeq" id="WP_123359535.1">
    <property type="nucleotide sequence ID" value="NZ_MOBM01000038.1"/>
</dbReference>
<dbReference type="Proteomes" id="UP000284002">
    <property type="component" value="Unassembled WGS sequence"/>
</dbReference>
<sequence length="97" mass="10601">MKATMRSAVESADTTLPIHLASMRVTALSEEEISTLKPLKRFSSCVTVHNHTLIAIVTLDEVRATVQGLGTTPNSFDLRQQRLSTVFQLSGILYNAA</sequence>
<protein>
    <recommendedName>
        <fullName evidence="4">CBS domain-containing protein</fullName>
    </recommendedName>
</protein>
<dbReference type="AlphaFoldDB" id="A0A423HJ67"/>
<dbReference type="EMBL" id="MOBM01000038">
    <property type="protein sequence ID" value="RON14106.1"/>
    <property type="molecule type" value="Genomic_DNA"/>
</dbReference>
<evidence type="ECO:0008006" key="4">
    <source>
        <dbReference type="Google" id="ProtNLM"/>
    </source>
</evidence>
<comment type="caution">
    <text evidence="1">The sequence shown here is derived from an EMBL/GenBank/DDBJ whole genome shotgun (WGS) entry which is preliminary data.</text>
</comment>
<proteinExistence type="predicted"/>
<evidence type="ECO:0000313" key="3">
    <source>
        <dbReference type="Proteomes" id="UP000284002"/>
    </source>
</evidence>
<accession>A0A423HJ67</accession>
<name>A0A423HJ67_9PSED</name>